<evidence type="ECO:0000256" key="1">
    <source>
        <dbReference type="ARBA" id="ARBA00005336"/>
    </source>
</evidence>
<evidence type="ECO:0000256" key="4">
    <source>
        <dbReference type="RuleBase" id="RU361161"/>
    </source>
</evidence>
<dbReference type="InterPro" id="IPR036881">
    <property type="entry name" value="Glyco_hydro_3_C_sf"/>
</dbReference>
<evidence type="ECO:0000256" key="2">
    <source>
        <dbReference type="ARBA" id="ARBA00022801"/>
    </source>
</evidence>
<comment type="similarity">
    <text evidence="1 4">Belongs to the glycosyl hydrolase 3 family.</text>
</comment>
<keyword evidence="8" id="KW-1185">Reference proteome</keyword>
<reference evidence="7 8" key="1">
    <citation type="submission" date="2020-08" db="EMBL/GenBank/DDBJ databases">
        <title>Genomic Encyclopedia of Type Strains, Phase IV (KMG-IV): sequencing the most valuable type-strain genomes for metagenomic binning, comparative biology and taxonomic classification.</title>
        <authorList>
            <person name="Goeker M."/>
        </authorList>
    </citation>
    <scope>NUCLEOTIDE SEQUENCE [LARGE SCALE GENOMIC DNA]</scope>
    <source>
        <strain evidence="7 8">DSM 44197</strain>
    </source>
</reference>
<feature type="domain" description="Fibronectin type III-like" evidence="6">
    <location>
        <begin position="628"/>
        <end position="700"/>
    </location>
</feature>
<dbReference type="Pfam" id="PF00933">
    <property type="entry name" value="Glyco_hydro_3"/>
    <property type="match status" value="1"/>
</dbReference>
<dbReference type="Proteomes" id="UP000572680">
    <property type="component" value="Unassembled WGS sequence"/>
</dbReference>
<dbReference type="InterPro" id="IPR017853">
    <property type="entry name" value="GH"/>
</dbReference>
<keyword evidence="3" id="KW-0119">Carbohydrate metabolism</keyword>
<protein>
    <submittedName>
        <fullName evidence="7">Beta-glucosidase</fullName>
        <ecNumber evidence="7">3.2.1.21</ecNumber>
    </submittedName>
</protein>
<dbReference type="InterPro" id="IPR013783">
    <property type="entry name" value="Ig-like_fold"/>
</dbReference>
<keyword evidence="5" id="KW-0732">Signal</keyword>
<dbReference type="PANTHER" id="PTHR42715:SF10">
    <property type="entry name" value="BETA-GLUCOSIDASE"/>
    <property type="match status" value="1"/>
</dbReference>
<comment type="caution">
    <text evidence="7">The sequence shown here is derived from an EMBL/GenBank/DDBJ whole genome shotgun (WGS) entry which is preliminary data.</text>
</comment>
<dbReference type="InterPro" id="IPR026891">
    <property type="entry name" value="Fn3-like"/>
</dbReference>
<dbReference type="PRINTS" id="PR00133">
    <property type="entry name" value="GLHYDRLASE3"/>
</dbReference>
<dbReference type="InterPro" id="IPR001764">
    <property type="entry name" value="Glyco_hydro_3_N"/>
</dbReference>
<dbReference type="Pfam" id="PF14310">
    <property type="entry name" value="Fn3-like"/>
    <property type="match status" value="1"/>
</dbReference>
<evidence type="ECO:0000259" key="6">
    <source>
        <dbReference type="SMART" id="SM01217"/>
    </source>
</evidence>
<dbReference type="GO" id="GO:0005975">
    <property type="term" value="P:carbohydrate metabolic process"/>
    <property type="evidence" value="ECO:0007669"/>
    <property type="project" value="InterPro"/>
</dbReference>
<sequence>MGAAKRWIAATGSLASALALLSAPAPAQAAERCGDPARRPWCDTKLTPDRRAALLLAKLTGDEKIGLLASDDPFGGPLGGISENAHADTSHGVPRLGVPPLYMADGPAGVRQGRATALPAPIAMAAAFDEDAAARYGATVGWEARHRGNDVLFGPTVDVLRAPLNGRAFEGLGEDPHLSSRTAAAWVRGLQRQGVMASVKHLAVYTQETDRLELRMRVDPRTLREIYLPPFEAAVRQGGAATVMCGFGQVNGRWACEDGGVLTGILRGEWGFQGFVVSDHTALHDATRGINGGLDMELPVGLRYNAWTLGRAVQQRKVTWATIDGRVRAILRTMFAFGVFDRAAHPNDLTRADRAASEETARRVAESGMTLLKNAGGILPLKAPKSIALVGRGAVENPSGFGSAKVEPFTQVTPRDSIARRAGNGTTVTHHDGHHRAAAVEAARRADVAVVFVSDTQGEFFDKSCLTLTCARDPLKGDQDGLVADVAAANPDTIVVLETGGPVLTPWAGRVRGVVQAWYPGQRGGEALARVLYGDVDPGGRLPMTFPAAGRDAPLAGNPAQYPGVDKTVTFSEGVMVGYRHYDARRLTPRFPFGHGLSYTTFRYGGLSVRPDRVQVTVTNTGKRPGYAVPQMYLGLPSPRAGIPQPPRQLKGYDKVLLAPGASARVTFPITSRSLAYWDEAARGWRVARGCYAVGVGSSSRDLPLTGRFGQRGAAC</sequence>
<keyword evidence="4 7" id="KW-0326">Glycosidase</keyword>
<evidence type="ECO:0000256" key="5">
    <source>
        <dbReference type="SAM" id="SignalP"/>
    </source>
</evidence>
<dbReference type="InterPro" id="IPR050288">
    <property type="entry name" value="Cellulose_deg_GH3"/>
</dbReference>
<dbReference type="InterPro" id="IPR036962">
    <property type="entry name" value="Glyco_hydro_3_N_sf"/>
</dbReference>
<dbReference type="SUPFAM" id="SSF51445">
    <property type="entry name" value="(Trans)glycosidases"/>
    <property type="match status" value="1"/>
</dbReference>
<proteinExistence type="inferred from homology"/>
<accession>A0A7W3QNY2</accession>
<dbReference type="SUPFAM" id="SSF52279">
    <property type="entry name" value="Beta-D-glucan exohydrolase, C-terminal domain"/>
    <property type="match status" value="1"/>
</dbReference>
<dbReference type="GO" id="GO:0008422">
    <property type="term" value="F:beta-glucosidase activity"/>
    <property type="evidence" value="ECO:0007669"/>
    <property type="project" value="UniProtKB-EC"/>
</dbReference>
<organism evidence="7 8">
    <name type="scientific">Actinomadura namibiensis</name>
    <dbReference type="NCBI Taxonomy" id="182080"/>
    <lineage>
        <taxon>Bacteria</taxon>
        <taxon>Bacillati</taxon>
        <taxon>Actinomycetota</taxon>
        <taxon>Actinomycetes</taxon>
        <taxon>Streptosporangiales</taxon>
        <taxon>Thermomonosporaceae</taxon>
        <taxon>Actinomadura</taxon>
    </lineage>
</organism>
<dbReference type="EMBL" id="JACJIA010000007">
    <property type="protein sequence ID" value="MBA8953533.1"/>
    <property type="molecule type" value="Genomic_DNA"/>
</dbReference>
<dbReference type="EC" id="3.2.1.21" evidence="7"/>
<dbReference type="InterPro" id="IPR019800">
    <property type="entry name" value="Glyco_hydro_3_AS"/>
</dbReference>
<dbReference type="PROSITE" id="PS00775">
    <property type="entry name" value="GLYCOSYL_HYDROL_F3"/>
    <property type="match status" value="1"/>
</dbReference>
<dbReference type="PANTHER" id="PTHR42715">
    <property type="entry name" value="BETA-GLUCOSIDASE"/>
    <property type="match status" value="1"/>
</dbReference>
<dbReference type="InterPro" id="IPR002772">
    <property type="entry name" value="Glyco_hydro_3_C"/>
</dbReference>
<dbReference type="AlphaFoldDB" id="A0A7W3QNY2"/>
<keyword evidence="2 4" id="KW-0378">Hydrolase</keyword>
<dbReference type="Gene3D" id="3.20.20.300">
    <property type="entry name" value="Glycoside hydrolase, family 3, N-terminal domain"/>
    <property type="match status" value="1"/>
</dbReference>
<feature type="chain" id="PRO_5030803819" evidence="5">
    <location>
        <begin position="30"/>
        <end position="716"/>
    </location>
</feature>
<gene>
    <name evidence="7" type="ORF">HNR61_005186</name>
</gene>
<evidence type="ECO:0000256" key="3">
    <source>
        <dbReference type="ARBA" id="ARBA00023277"/>
    </source>
</evidence>
<feature type="signal peptide" evidence="5">
    <location>
        <begin position="1"/>
        <end position="29"/>
    </location>
</feature>
<dbReference type="Gene3D" id="2.60.40.10">
    <property type="entry name" value="Immunoglobulins"/>
    <property type="match status" value="1"/>
</dbReference>
<dbReference type="RefSeq" id="WP_182845727.1">
    <property type="nucleotide sequence ID" value="NZ_BAAALP010000078.1"/>
</dbReference>
<evidence type="ECO:0000313" key="7">
    <source>
        <dbReference type="EMBL" id="MBA8953533.1"/>
    </source>
</evidence>
<dbReference type="SMART" id="SM01217">
    <property type="entry name" value="Fn3_like"/>
    <property type="match status" value="1"/>
</dbReference>
<dbReference type="Gene3D" id="3.40.50.1700">
    <property type="entry name" value="Glycoside hydrolase family 3 C-terminal domain"/>
    <property type="match status" value="1"/>
</dbReference>
<dbReference type="Pfam" id="PF01915">
    <property type="entry name" value="Glyco_hydro_3_C"/>
    <property type="match status" value="1"/>
</dbReference>
<evidence type="ECO:0000313" key="8">
    <source>
        <dbReference type="Proteomes" id="UP000572680"/>
    </source>
</evidence>
<name>A0A7W3QNY2_ACTNM</name>